<feature type="transmembrane region" description="Helical" evidence="8">
    <location>
        <begin position="911"/>
        <end position="935"/>
    </location>
</feature>
<evidence type="ECO:0000256" key="4">
    <source>
        <dbReference type="ARBA" id="ARBA00022837"/>
    </source>
</evidence>
<sequence>MSPATTFSDVGGDGGNIELRATATLLHTRIWPRTRRLFIIIRFLISVKKPTTSRTSPSESYVAVDIEEEKEEEKEEERIISDIARIVKEKDFKSLHEHGGVDHVANVLASIRLQPSEVDINGVHATIPLPVLGTNFSSFLLTSCKCYCFTILMLLISAGLSFAIGFKQEGPKQGWHDGVAIVSAILLLVVGSSLANIWRERKKLKLAKRKDELEFIRKKSDKYLMGDIVLLWPGDKVPADGLLVNGILVLAGPDDPIQSKHDPNGNPFLISGANVIGGQGKMVVASIENKTNLAEIDTFNTEECKRGLLERLIEKPISYIDMAALFISVLVAFVVLIRLIFGKDGNNSGLPEMKGKISISLLMEAFQTVFLRPQGRVSILTGLVTVAILCVQHGMPLVVTISLKCQIDKVEQNQDAVLNDLSACTTMGLVTVVCIDVSGGLVSKPMEVSRIWMGEKDISKVEESEKDQLVLHLLKQGVGLSVLAPEISLSPLYYSLFSWAETTLEMKMRSFTEENFDILELSKLNSSKEGCGVLARKVGDNERDLHLHWSGAASTILEMCSLYYDSAGERHAMENQKIKFEKVIKEMEDSDLEPIAFAYKQTHEEELEQEELILLGMIGLKYTIPTKSALENLRNAGNTQIKLVSEDDIMKVIGIARELGLDHDNLLEGKDLQDLNKKARIDRVDGAHVMGSFSPKDKLLMVQCLQEKGKVVAFIGTRFMTSHASILKVADVGIVHDSLSTIVDRDSYDISIKCFSALKPILVAGRSQYHNIQKFIQLQMTFTISGLVITLITTICTGDSPLAAFQLIWVNVWMCMLGGLMMVMMLTSQEQLANQPSDHRNQPIITKKIWKKIAFQVLYQASVSMILEFCGHVTDKERKVREAMIFNTFLLCQLSNLLNTMQLLKKEVFKVVIHSFCFLGAFGGCILMQVLVIEYAKGLADCMQLNATRWGICVFIAALSWILEWTMKNSRGPSNYGSESITSPSFYLSPAFPFLMFLVFPLGLIFSQIGTNIIIR</sequence>
<dbReference type="Pfam" id="PF00689">
    <property type="entry name" value="Cation_ATPase_C"/>
    <property type="match status" value="1"/>
</dbReference>
<feature type="transmembrane region" description="Helical" evidence="8">
    <location>
        <begin position="807"/>
        <end position="827"/>
    </location>
</feature>
<dbReference type="InterPro" id="IPR023298">
    <property type="entry name" value="ATPase_P-typ_TM_dom_sf"/>
</dbReference>
<dbReference type="Gramene" id="C.cajan_38227.t">
    <property type="protein sequence ID" value="C.cajan_38227.t"/>
    <property type="gene ID" value="C.cajan_38227"/>
</dbReference>
<dbReference type="InterPro" id="IPR023299">
    <property type="entry name" value="ATPase_P-typ_cyto_dom_N"/>
</dbReference>
<dbReference type="FunFam" id="1.20.1110.10:FF:000126">
    <property type="match status" value="1"/>
</dbReference>
<dbReference type="Gene3D" id="3.40.1110.10">
    <property type="entry name" value="Calcium-transporting ATPase, cytoplasmic domain N"/>
    <property type="match status" value="1"/>
</dbReference>
<dbReference type="SUPFAM" id="SSF81665">
    <property type="entry name" value="Calcium ATPase, transmembrane domain M"/>
    <property type="match status" value="1"/>
</dbReference>
<evidence type="ECO:0000256" key="5">
    <source>
        <dbReference type="ARBA" id="ARBA00022842"/>
    </source>
</evidence>
<keyword evidence="7 8" id="KW-0472">Membrane</keyword>
<evidence type="ECO:0000313" key="11">
    <source>
        <dbReference type="EMBL" id="KYP36935.1"/>
    </source>
</evidence>
<dbReference type="Pfam" id="PF13246">
    <property type="entry name" value="Cation_ATPase"/>
    <property type="match status" value="1"/>
</dbReference>
<evidence type="ECO:0000259" key="9">
    <source>
        <dbReference type="Pfam" id="PF00122"/>
    </source>
</evidence>
<gene>
    <name evidence="11" type="ORF">KK1_041896</name>
</gene>
<dbReference type="InterPro" id="IPR059000">
    <property type="entry name" value="ATPase_P-type_domA"/>
</dbReference>
<dbReference type="SUPFAM" id="SSF56784">
    <property type="entry name" value="HAD-like"/>
    <property type="match status" value="1"/>
</dbReference>
<dbReference type="PANTHER" id="PTHR24093">
    <property type="entry name" value="CATION TRANSPORTING ATPASE"/>
    <property type="match status" value="1"/>
</dbReference>
<dbReference type="InterPro" id="IPR008250">
    <property type="entry name" value="ATPase_P-typ_transduc_dom_A_sf"/>
</dbReference>
<dbReference type="Gene3D" id="2.70.150.10">
    <property type="entry name" value="Calcium-transporting ATPase, cytoplasmic transduction domain A"/>
    <property type="match status" value="1"/>
</dbReference>
<dbReference type="GO" id="GO:0000166">
    <property type="term" value="F:nucleotide binding"/>
    <property type="evidence" value="ECO:0007669"/>
    <property type="project" value="InterPro"/>
</dbReference>
<dbReference type="InterPro" id="IPR006068">
    <property type="entry name" value="ATPase_P-typ_cation-transptr_C"/>
</dbReference>
<dbReference type="GO" id="GO:0046872">
    <property type="term" value="F:metal ion binding"/>
    <property type="evidence" value="ECO:0007669"/>
    <property type="project" value="UniProtKB-KW"/>
</dbReference>
<dbReference type="OrthoDB" id="1422951at2759"/>
<dbReference type="EMBL" id="KQ484156">
    <property type="protein sequence ID" value="KYP36935.1"/>
    <property type="molecule type" value="Genomic_DNA"/>
</dbReference>
<evidence type="ECO:0000256" key="3">
    <source>
        <dbReference type="ARBA" id="ARBA00022723"/>
    </source>
</evidence>
<feature type="transmembrane region" description="Helical" evidence="8">
    <location>
        <begin position="178"/>
        <end position="198"/>
    </location>
</feature>
<feature type="transmembrane region" description="Helical" evidence="8">
    <location>
        <begin position="319"/>
        <end position="341"/>
    </location>
</feature>
<feature type="transmembrane region" description="Helical" evidence="8">
    <location>
        <begin position="775"/>
        <end position="795"/>
    </location>
</feature>
<keyword evidence="6 8" id="KW-1133">Transmembrane helix</keyword>
<feature type="transmembrane region" description="Helical" evidence="8">
    <location>
        <begin position="987"/>
        <end position="1006"/>
    </location>
</feature>
<evidence type="ECO:0000256" key="2">
    <source>
        <dbReference type="ARBA" id="ARBA00022692"/>
    </source>
</evidence>
<reference evidence="11" key="1">
    <citation type="journal article" date="2012" name="Nat. Biotechnol.">
        <title>Draft genome sequence of pigeonpea (Cajanus cajan), an orphan legume crop of resource-poor farmers.</title>
        <authorList>
            <person name="Varshney R.K."/>
            <person name="Chen W."/>
            <person name="Li Y."/>
            <person name="Bharti A.K."/>
            <person name="Saxena R.K."/>
            <person name="Schlueter J.A."/>
            <person name="Donoghue M.T."/>
            <person name="Azam S."/>
            <person name="Fan G."/>
            <person name="Whaley A.M."/>
            <person name="Farmer A.D."/>
            <person name="Sheridan J."/>
            <person name="Iwata A."/>
            <person name="Tuteja R."/>
            <person name="Penmetsa R.V."/>
            <person name="Wu W."/>
            <person name="Upadhyaya H.D."/>
            <person name="Yang S.P."/>
            <person name="Shah T."/>
            <person name="Saxena K.B."/>
            <person name="Michael T."/>
            <person name="McCombie W.R."/>
            <person name="Yang B."/>
            <person name="Zhang G."/>
            <person name="Yang H."/>
            <person name="Wang J."/>
            <person name="Spillane C."/>
            <person name="Cook D.R."/>
            <person name="May G.D."/>
            <person name="Xu X."/>
            <person name="Jackson S.A."/>
        </authorList>
    </citation>
    <scope>NUCLEOTIDE SEQUENCE [LARGE SCALE GENOMIC DNA]</scope>
</reference>
<dbReference type="AlphaFoldDB" id="A0A151R388"/>
<feature type="transmembrane region" description="Helical" evidence="8">
    <location>
        <begin position="377"/>
        <end position="399"/>
    </location>
</feature>
<evidence type="ECO:0000256" key="8">
    <source>
        <dbReference type="SAM" id="Phobius"/>
    </source>
</evidence>
<name>A0A151R388_CAJCA</name>
<feature type="domain" description="Cation-transporting P-type ATPase C-terminal" evidence="10">
    <location>
        <begin position="800"/>
        <end position="968"/>
    </location>
</feature>
<dbReference type="SUPFAM" id="SSF81653">
    <property type="entry name" value="Calcium ATPase, transduction domain A"/>
    <property type="match status" value="1"/>
</dbReference>
<organism evidence="11 12">
    <name type="scientific">Cajanus cajan</name>
    <name type="common">Pigeon pea</name>
    <name type="synonym">Cajanus indicus</name>
    <dbReference type="NCBI Taxonomy" id="3821"/>
    <lineage>
        <taxon>Eukaryota</taxon>
        <taxon>Viridiplantae</taxon>
        <taxon>Streptophyta</taxon>
        <taxon>Embryophyta</taxon>
        <taxon>Tracheophyta</taxon>
        <taxon>Spermatophyta</taxon>
        <taxon>Magnoliopsida</taxon>
        <taxon>eudicotyledons</taxon>
        <taxon>Gunneridae</taxon>
        <taxon>Pentapetalae</taxon>
        <taxon>rosids</taxon>
        <taxon>fabids</taxon>
        <taxon>Fabales</taxon>
        <taxon>Fabaceae</taxon>
        <taxon>Papilionoideae</taxon>
        <taxon>50 kb inversion clade</taxon>
        <taxon>NPAAA clade</taxon>
        <taxon>indigoferoid/millettioid clade</taxon>
        <taxon>Phaseoleae</taxon>
        <taxon>Cajanus</taxon>
    </lineage>
</organism>
<feature type="transmembrane region" description="Helical" evidence="8">
    <location>
        <begin position="947"/>
        <end position="967"/>
    </location>
</feature>
<dbReference type="Gene3D" id="1.20.1110.10">
    <property type="entry name" value="Calcium-transporting ATPase, transmembrane domain"/>
    <property type="match status" value="2"/>
</dbReference>
<dbReference type="SUPFAM" id="SSF81660">
    <property type="entry name" value="Metal cation-transporting ATPase, ATP-binding domain N"/>
    <property type="match status" value="1"/>
</dbReference>
<protein>
    <submittedName>
        <fullName evidence="11">Calcium-transporting ATPase 12, plasma membrane-type</fullName>
    </submittedName>
</protein>
<evidence type="ECO:0000256" key="6">
    <source>
        <dbReference type="ARBA" id="ARBA00022989"/>
    </source>
</evidence>
<keyword evidence="5" id="KW-0460">Magnesium</keyword>
<dbReference type="PANTHER" id="PTHR24093:SF454">
    <property type="entry name" value="CATION-TRANSPORTING P-TYPE ATPASE C-TERMINAL DOMAIN-CONTAINING PROTEIN"/>
    <property type="match status" value="1"/>
</dbReference>
<dbReference type="STRING" id="3821.A0A151R388"/>
<keyword evidence="3" id="KW-0479">Metal-binding</keyword>
<dbReference type="GO" id="GO:0005886">
    <property type="term" value="C:plasma membrane"/>
    <property type="evidence" value="ECO:0007669"/>
    <property type="project" value="TreeGrafter"/>
</dbReference>
<feature type="domain" description="P-type ATPase A" evidence="9">
    <location>
        <begin position="214"/>
        <end position="296"/>
    </location>
</feature>
<dbReference type="Gene3D" id="3.40.50.1000">
    <property type="entry name" value="HAD superfamily/HAD-like"/>
    <property type="match status" value="1"/>
</dbReference>
<feature type="transmembrane region" description="Helical" evidence="8">
    <location>
        <begin position="146"/>
        <end position="166"/>
    </location>
</feature>
<dbReference type="Proteomes" id="UP000075243">
    <property type="component" value="Unassembled WGS sequence"/>
</dbReference>
<dbReference type="InterPro" id="IPR036412">
    <property type="entry name" value="HAD-like_sf"/>
</dbReference>
<proteinExistence type="predicted"/>
<accession>A0A151R388</accession>
<keyword evidence="2 8" id="KW-0812">Transmembrane</keyword>
<dbReference type="InterPro" id="IPR023214">
    <property type="entry name" value="HAD_sf"/>
</dbReference>
<evidence type="ECO:0000256" key="1">
    <source>
        <dbReference type="ARBA" id="ARBA00004370"/>
    </source>
</evidence>
<dbReference type="GO" id="GO:0005388">
    <property type="term" value="F:P-type calcium transporter activity"/>
    <property type="evidence" value="ECO:0007669"/>
    <property type="project" value="TreeGrafter"/>
</dbReference>
<evidence type="ECO:0000259" key="10">
    <source>
        <dbReference type="Pfam" id="PF00689"/>
    </source>
</evidence>
<dbReference type="OMA" id="EGPKHGW"/>
<evidence type="ECO:0000256" key="7">
    <source>
        <dbReference type="ARBA" id="ARBA00023136"/>
    </source>
</evidence>
<comment type="subcellular location">
    <subcellularLocation>
        <location evidence="1">Membrane</location>
    </subcellularLocation>
</comment>
<dbReference type="Pfam" id="PF00122">
    <property type="entry name" value="E1-E2_ATPase"/>
    <property type="match status" value="1"/>
</dbReference>
<evidence type="ECO:0000313" key="12">
    <source>
        <dbReference type="Proteomes" id="UP000075243"/>
    </source>
</evidence>
<keyword evidence="12" id="KW-1185">Reference proteome</keyword>
<keyword evidence="4" id="KW-0106">Calcium</keyword>